<evidence type="ECO:0000259" key="8">
    <source>
        <dbReference type="PROSITE" id="PS50109"/>
    </source>
</evidence>
<dbReference type="PANTHER" id="PTHR43711">
    <property type="entry name" value="TWO-COMPONENT HISTIDINE KINASE"/>
    <property type="match status" value="1"/>
</dbReference>
<dbReference type="Pfam" id="PF00512">
    <property type="entry name" value="HisKA"/>
    <property type="match status" value="1"/>
</dbReference>
<dbReference type="InterPro" id="IPR036890">
    <property type="entry name" value="HATPase_C_sf"/>
</dbReference>
<dbReference type="InterPro" id="IPR003661">
    <property type="entry name" value="HisK_dim/P_dom"/>
</dbReference>
<evidence type="ECO:0000256" key="6">
    <source>
        <dbReference type="ARBA" id="ARBA00023012"/>
    </source>
</evidence>
<dbReference type="eggNOG" id="COG5002">
    <property type="taxonomic scope" value="Bacteria"/>
</dbReference>
<dbReference type="SMART" id="SM00388">
    <property type="entry name" value="HisKA"/>
    <property type="match status" value="1"/>
</dbReference>
<reference evidence="9 10" key="1">
    <citation type="submission" date="2014-09" db="EMBL/GenBank/DDBJ databases">
        <title>Sporocytophaga myxococcoides PG-01 genome sequencing.</title>
        <authorList>
            <person name="Liu L."/>
            <person name="Gao P.J."/>
            <person name="Chen G.J."/>
            <person name="Wang L.S."/>
        </authorList>
    </citation>
    <scope>NUCLEOTIDE SEQUENCE [LARGE SCALE GENOMIC DNA]</scope>
    <source>
        <strain evidence="9 10">PG-01</strain>
    </source>
</reference>
<sequence>MKLVISKRLIFFLIPVLALLSSILFALVQVQKLQGTLKWVKHTSNLIIRLESMTLNISESESLLFGFIMTKDDTFLKRYNETVESVNKDIENIEKSLSVNPVQIDNFKEIKKLVRKKLILQNEAIRFIKTEALTIEQTMLRFNLGRTYLEKIKKIKQVMEAEESTILDHKQNASNEDIKKTIYGVLFSFIASCIVGFYLFIFIIKDIANEKKIKDNLIEINENKNKFFSIISHDLKGPVSNILKLSELAVETKDQEELRKINEMIELSSRKVHVLLSDLLNWASIQMNSIKISPKSIRLNELVEENINVLSDMANNKNIKLLNETELSTIVWADYEMLSTVIRNLISNGIKFTDLNGYVKVTSKYQNGNIEIYVSDNGVGMPPEVKNKLFKKDITYSKAGTANEKGSGMGLKISKDFVEKNGGTISVESEEGRGTSFKIVFSNRN</sequence>
<evidence type="ECO:0000256" key="1">
    <source>
        <dbReference type="ARBA" id="ARBA00000085"/>
    </source>
</evidence>
<dbReference type="InterPro" id="IPR005467">
    <property type="entry name" value="His_kinase_dom"/>
</dbReference>
<dbReference type="SMART" id="SM00387">
    <property type="entry name" value="HATPase_c"/>
    <property type="match status" value="1"/>
</dbReference>
<dbReference type="SUPFAM" id="SSF47384">
    <property type="entry name" value="Homodimeric domain of signal transducing histidine kinase"/>
    <property type="match status" value="1"/>
</dbReference>
<evidence type="ECO:0000256" key="5">
    <source>
        <dbReference type="ARBA" id="ARBA00022777"/>
    </source>
</evidence>
<dbReference type="AlphaFoldDB" id="A0A098LCJ3"/>
<protein>
    <recommendedName>
        <fullName evidence="2">histidine kinase</fullName>
        <ecNumber evidence="2">2.7.13.3</ecNumber>
    </recommendedName>
</protein>
<evidence type="ECO:0000256" key="2">
    <source>
        <dbReference type="ARBA" id="ARBA00012438"/>
    </source>
</evidence>
<dbReference type="SUPFAM" id="SSF55874">
    <property type="entry name" value="ATPase domain of HSP90 chaperone/DNA topoisomerase II/histidine kinase"/>
    <property type="match status" value="1"/>
</dbReference>
<comment type="catalytic activity">
    <reaction evidence="1">
        <text>ATP + protein L-histidine = ADP + protein N-phospho-L-histidine.</text>
        <dbReference type="EC" id="2.7.13.3"/>
    </reaction>
</comment>
<dbReference type="InterPro" id="IPR003594">
    <property type="entry name" value="HATPase_dom"/>
</dbReference>
<dbReference type="EC" id="2.7.13.3" evidence="2"/>
<feature type="transmembrane region" description="Helical" evidence="7">
    <location>
        <begin position="182"/>
        <end position="204"/>
    </location>
</feature>
<dbReference type="PROSITE" id="PS50109">
    <property type="entry name" value="HIS_KIN"/>
    <property type="match status" value="1"/>
</dbReference>
<evidence type="ECO:0000256" key="7">
    <source>
        <dbReference type="SAM" id="Phobius"/>
    </source>
</evidence>
<keyword evidence="10" id="KW-1185">Reference proteome</keyword>
<feature type="domain" description="Histidine kinase" evidence="8">
    <location>
        <begin position="230"/>
        <end position="445"/>
    </location>
</feature>
<dbReference type="CDD" id="cd00075">
    <property type="entry name" value="HATPase"/>
    <property type="match status" value="1"/>
</dbReference>
<dbReference type="Pfam" id="PF05227">
    <property type="entry name" value="CHASE3"/>
    <property type="match status" value="1"/>
</dbReference>
<organism evidence="9 10">
    <name type="scientific">Sporocytophaga myxococcoides</name>
    <dbReference type="NCBI Taxonomy" id="153721"/>
    <lineage>
        <taxon>Bacteria</taxon>
        <taxon>Pseudomonadati</taxon>
        <taxon>Bacteroidota</taxon>
        <taxon>Cytophagia</taxon>
        <taxon>Cytophagales</taxon>
        <taxon>Cytophagaceae</taxon>
        <taxon>Sporocytophaga</taxon>
    </lineage>
</organism>
<dbReference type="CDD" id="cd00082">
    <property type="entry name" value="HisKA"/>
    <property type="match status" value="1"/>
</dbReference>
<keyword evidence="7" id="KW-0812">Transmembrane</keyword>
<dbReference type="RefSeq" id="WP_052429999.1">
    <property type="nucleotide sequence ID" value="NZ_BBLT01000002.1"/>
</dbReference>
<dbReference type="Gene3D" id="1.10.287.130">
    <property type="match status" value="1"/>
</dbReference>
<name>A0A098LCJ3_9BACT</name>
<dbReference type="Pfam" id="PF02518">
    <property type="entry name" value="HATPase_c"/>
    <property type="match status" value="1"/>
</dbReference>
<evidence type="ECO:0000313" key="9">
    <source>
        <dbReference type="EMBL" id="GAL84192.1"/>
    </source>
</evidence>
<evidence type="ECO:0000256" key="4">
    <source>
        <dbReference type="ARBA" id="ARBA00022679"/>
    </source>
</evidence>
<comment type="caution">
    <text evidence="9">The sequence shown here is derived from an EMBL/GenBank/DDBJ whole genome shotgun (WGS) entry which is preliminary data.</text>
</comment>
<proteinExistence type="predicted"/>
<dbReference type="PANTHER" id="PTHR43711:SF1">
    <property type="entry name" value="HISTIDINE KINASE 1"/>
    <property type="match status" value="1"/>
</dbReference>
<dbReference type="InterPro" id="IPR004358">
    <property type="entry name" value="Sig_transdc_His_kin-like_C"/>
</dbReference>
<gene>
    <name evidence="9" type="ORF">MYP_1420</name>
</gene>
<dbReference type="STRING" id="153721.MYP_1420"/>
<dbReference type="Proteomes" id="UP000030185">
    <property type="component" value="Unassembled WGS sequence"/>
</dbReference>
<keyword evidence="7" id="KW-1133">Transmembrane helix</keyword>
<dbReference type="PRINTS" id="PR00344">
    <property type="entry name" value="BCTRLSENSOR"/>
</dbReference>
<dbReference type="Gene3D" id="3.30.565.10">
    <property type="entry name" value="Histidine kinase-like ATPase, C-terminal domain"/>
    <property type="match status" value="1"/>
</dbReference>
<keyword evidence="4" id="KW-0808">Transferase</keyword>
<keyword evidence="6" id="KW-0902">Two-component regulatory system</keyword>
<dbReference type="InterPro" id="IPR050736">
    <property type="entry name" value="Sensor_HK_Regulatory"/>
</dbReference>
<evidence type="ECO:0000256" key="3">
    <source>
        <dbReference type="ARBA" id="ARBA00022553"/>
    </source>
</evidence>
<dbReference type="InterPro" id="IPR036097">
    <property type="entry name" value="HisK_dim/P_sf"/>
</dbReference>
<keyword evidence="5" id="KW-0418">Kinase</keyword>
<dbReference type="GO" id="GO:0000155">
    <property type="term" value="F:phosphorelay sensor kinase activity"/>
    <property type="evidence" value="ECO:0007669"/>
    <property type="project" value="InterPro"/>
</dbReference>
<dbReference type="OrthoDB" id="9810447at2"/>
<keyword evidence="3" id="KW-0597">Phosphoprotein</keyword>
<evidence type="ECO:0000313" key="10">
    <source>
        <dbReference type="Proteomes" id="UP000030185"/>
    </source>
</evidence>
<dbReference type="EMBL" id="BBLT01000002">
    <property type="protein sequence ID" value="GAL84192.1"/>
    <property type="molecule type" value="Genomic_DNA"/>
</dbReference>
<keyword evidence="7" id="KW-0472">Membrane</keyword>
<dbReference type="InterPro" id="IPR007891">
    <property type="entry name" value="CHASE3"/>
</dbReference>
<accession>A0A098LCJ3</accession>